<feature type="region of interest" description="Disordered" evidence="1">
    <location>
        <begin position="118"/>
        <end position="157"/>
    </location>
</feature>
<evidence type="ECO:0000313" key="4">
    <source>
        <dbReference type="Proteomes" id="UP001165083"/>
    </source>
</evidence>
<keyword evidence="4" id="KW-1185">Reference proteome</keyword>
<keyword evidence="2" id="KW-0732">Signal</keyword>
<comment type="caution">
    <text evidence="3">The sequence shown here is derived from an EMBL/GenBank/DDBJ whole genome shotgun (WGS) entry which is preliminary data.</text>
</comment>
<feature type="compositionally biased region" description="Basic and acidic residues" evidence="1">
    <location>
        <begin position="139"/>
        <end position="157"/>
    </location>
</feature>
<evidence type="ECO:0000256" key="2">
    <source>
        <dbReference type="SAM" id="SignalP"/>
    </source>
</evidence>
<dbReference type="Proteomes" id="UP001165083">
    <property type="component" value="Unassembled WGS sequence"/>
</dbReference>
<reference evidence="3" key="1">
    <citation type="submission" date="2023-04" db="EMBL/GenBank/DDBJ databases">
        <title>Phytophthora lilii NBRC 32176.</title>
        <authorList>
            <person name="Ichikawa N."/>
            <person name="Sato H."/>
            <person name="Tonouchi N."/>
        </authorList>
    </citation>
    <scope>NUCLEOTIDE SEQUENCE</scope>
    <source>
        <strain evidence="3">NBRC 32176</strain>
    </source>
</reference>
<evidence type="ECO:0000313" key="3">
    <source>
        <dbReference type="EMBL" id="GMF28991.1"/>
    </source>
</evidence>
<sequence>MTMSKRALTVFAVAMTGEVAAQLNVTVHLDATYEVDSARGPVCAGVGDLPTGAACPLKGDVAIADCHADLFTFNGTDCVATVDAVCVIDADSKWGCAFAGGDDEMEDLTSTLTILSEQPTEESPWGDLPWRAPPPIDSVIKDQDTEQIERSSELQIM</sequence>
<proteinExistence type="predicted"/>
<evidence type="ECO:0000256" key="1">
    <source>
        <dbReference type="SAM" id="MobiDB-lite"/>
    </source>
</evidence>
<dbReference type="OrthoDB" id="102553at2759"/>
<dbReference type="EMBL" id="BSXW01000751">
    <property type="protein sequence ID" value="GMF28991.1"/>
    <property type="molecule type" value="Genomic_DNA"/>
</dbReference>
<name>A0A9W6X3S5_9STRA</name>
<feature type="chain" id="PRO_5040912614" evidence="2">
    <location>
        <begin position="22"/>
        <end position="157"/>
    </location>
</feature>
<organism evidence="3 4">
    <name type="scientific">Phytophthora lilii</name>
    <dbReference type="NCBI Taxonomy" id="2077276"/>
    <lineage>
        <taxon>Eukaryota</taxon>
        <taxon>Sar</taxon>
        <taxon>Stramenopiles</taxon>
        <taxon>Oomycota</taxon>
        <taxon>Peronosporomycetes</taxon>
        <taxon>Peronosporales</taxon>
        <taxon>Peronosporaceae</taxon>
        <taxon>Phytophthora</taxon>
    </lineage>
</organism>
<dbReference type="AlphaFoldDB" id="A0A9W6X3S5"/>
<protein>
    <submittedName>
        <fullName evidence="3">Unnamed protein product</fullName>
    </submittedName>
</protein>
<gene>
    <name evidence="3" type="ORF">Plil01_001225900</name>
</gene>
<accession>A0A9W6X3S5</accession>
<feature type="signal peptide" evidence="2">
    <location>
        <begin position="1"/>
        <end position="21"/>
    </location>
</feature>